<dbReference type="AlphaFoldDB" id="A0A2S4HKZ2"/>
<gene>
    <name evidence="9" type="ORF">C0068_00200</name>
</gene>
<keyword evidence="3" id="KW-0520">NAD</keyword>
<dbReference type="InterPro" id="IPR029510">
    <property type="entry name" value="Ald_DH_CS_GLU"/>
</dbReference>
<proteinExistence type="inferred from homology"/>
<dbReference type="PANTHER" id="PTHR43570:SF20">
    <property type="entry name" value="ALDEHYDE DEHYDROGENASE ALDX-RELATED"/>
    <property type="match status" value="1"/>
</dbReference>
<name>A0A2S4HKZ2_9GAMM</name>
<accession>A0A2S4HKZ2</accession>
<evidence type="ECO:0000256" key="7">
    <source>
        <dbReference type="RuleBase" id="RU003345"/>
    </source>
</evidence>
<dbReference type="PANTHER" id="PTHR43570">
    <property type="entry name" value="ALDEHYDE DEHYDROGENASE"/>
    <property type="match status" value="1"/>
</dbReference>
<dbReference type="GO" id="GO:0004029">
    <property type="term" value="F:aldehyde dehydrogenase (NAD+) activity"/>
    <property type="evidence" value="ECO:0007669"/>
    <property type="project" value="TreeGrafter"/>
</dbReference>
<feature type="active site" evidence="5 6">
    <location>
        <position position="219"/>
    </location>
</feature>
<dbReference type="InterPro" id="IPR015590">
    <property type="entry name" value="Aldehyde_DH_dom"/>
</dbReference>
<dbReference type="InterPro" id="IPR016161">
    <property type="entry name" value="Ald_DH/histidinol_DH"/>
</dbReference>
<dbReference type="InterPro" id="IPR012394">
    <property type="entry name" value="Aldehyde_DH_NAD(P)"/>
</dbReference>
<dbReference type="OrthoDB" id="5720601at2"/>
<protein>
    <recommendedName>
        <fullName evidence="4">Aldehyde dehydrogenase</fullName>
    </recommendedName>
</protein>
<comment type="similarity">
    <text evidence="1 4 7">Belongs to the aldehyde dehydrogenase family.</text>
</comment>
<dbReference type="GO" id="GO:0006081">
    <property type="term" value="P:aldehyde metabolic process"/>
    <property type="evidence" value="ECO:0007669"/>
    <property type="project" value="InterPro"/>
</dbReference>
<dbReference type="Gene3D" id="3.40.309.10">
    <property type="entry name" value="Aldehyde Dehydrogenase, Chain A, domain 2"/>
    <property type="match status" value="1"/>
</dbReference>
<dbReference type="PROSITE" id="PS00687">
    <property type="entry name" value="ALDEHYDE_DEHYDR_GLU"/>
    <property type="match status" value="1"/>
</dbReference>
<evidence type="ECO:0000313" key="10">
    <source>
        <dbReference type="Proteomes" id="UP000237222"/>
    </source>
</evidence>
<evidence type="ECO:0000256" key="2">
    <source>
        <dbReference type="ARBA" id="ARBA00023002"/>
    </source>
</evidence>
<comment type="caution">
    <text evidence="9">The sequence shown here is derived from an EMBL/GenBank/DDBJ whole genome shotgun (WGS) entry which is preliminary data.</text>
</comment>
<reference evidence="9" key="1">
    <citation type="submission" date="2018-01" db="EMBL/GenBank/DDBJ databases">
        <authorList>
            <person name="Yu X.-D."/>
        </authorList>
    </citation>
    <scope>NUCLEOTIDE SEQUENCE</scope>
    <source>
        <strain evidence="9">ZX-21</strain>
    </source>
</reference>
<dbReference type="Proteomes" id="UP000237222">
    <property type="component" value="Unassembled WGS sequence"/>
</dbReference>
<keyword evidence="2 4" id="KW-0560">Oxidoreductase</keyword>
<organism evidence="9 10">
    <name type="scientific">Zhongshania marina</name>
    <dbReference type="NCBI Taxonomy" id="2304603"/>
    <lineage>
        <taxon>Bacteria</taxon>
        <taxon>Pseudomonadati</taxon>
        <taxon>Pseudomonadota</taxon>
        <taxon>Gammaproteobacteria</taxon>
        <taxon>Cellvibrionales</taxon>
        <taxon>Spongiibacteraceae</taxon>
        <taxon>Zhongshania</taxon>
    </lineage>
</organism>
<evidence type="ECO:0000313" key="9">
    <source>
        <dbReference type="EMBL" id="POP54674.1"/>
    </source>
</evidence>
<dbReference type="InterPro" id="IPR016162">
    <property type="entry name" value="Ald_DH_N"/>
</dbReference>
<evidence type="ECO:0000256" key="4">
    <source>
        <dbReference type="PIRNR" id="PIRNR036492"/>
    </source>
</evidence>
<sequence length="476" mass="52236">MMAANSPESLGDILRIQRESFMQEGDASIQTRIDRVERCVDFLIDNQDAIVEATKKDWIHKPDSFIKAVEIIPVINHAKSIKKNLKNWMKDEVRKPDFPFNLMGAKTYIKYQALGVVGVMVPWNGPLAMAIVASMDAFCAGNRVMVKVSEFSPHAADLLATKLPEYFDVSELAIVTGEVEVSRAFAELPFNHLMYTGSAGTAKHIMAAAARNLVPVTLELGGKSPVIIGAGADIAYTASRTMSGRLINSGQGCITPDYVLLPDAQLDEFIEQAKAAVTKMYPLDKAAADYASIATDAHYKRMHELIADAQAKSCNIITVDVGATDARRQFTPAIVVDPPEDSRLMQEEIFGPILVIKTYKTFQDAVDYVNKGECPLALYFFGDNEQEKATILSQTSSGGLAINEVMMQLMMSDLPFGGVGHSGMGSYWGGGAGFKRFSHAKSVFEQGWYKKLGAMMDPPYGNTIDKMLKMQLKKTR</sequence>
<evidence type="ECO:0000256" key="5">
    <source>
        <dbReference type="PIRSR" id="PIRSR036492-1"/>
    </source>
</evidence>
<dbReference type="GO" id="GO:0005737">
    <property type="term" value="C:cytoplasm"/>
    <property type="evidence" value="ECO:0007669"/>
    <property type="project" value="TreeGrafter"/>
</dbReference>
<evidence type="ECO:0000256" key="6">
    <source>
        <dbReference type="PROSITE-ProRule" id="PRU10007"/>
    </source>
</evidence>
<dbReference type="Gene3D" id="3.40.605.10">
    <property type="entry name" value="Aldehyde Dehydrogenase, Chain A, domain 1"/>
    <property type="match status" value="1"/>
</dbReference>
<dbReference type="Pfam" id="PF00171">
    <property type="entry name" value="Aldedh"/>
    <property type="match status" value="1"/>
</dbReference>
<evidence type="ECO:0000256" key="3">
    <source>
        <dbReference type="ARBA" id="ARBA00023027"/>
    </source>
</evidence>
<dbReference type="RefSeq" id="WP_103682478.1">
    <property type="nucleotide sequence ID" value="NZ_PQGG01000002.1"/>
</dbReference>
<dbReference type="InterPro" id="IPR016163">
    <property type="entry name" value="Ald_DH_C"/>
</dbReference>
<feature type="active site" evidence="5">
    <location>
        <position position="253"/>
    </location>
</feature>
<evidence type="ECO:0000259" key="8">
    <source>
        <dbReference type="Pfam" id="PF00171"/>
    </source>
</evidence>
<dbReference type="EMBL" id="PQGG01000002">
    <property type="protein sequence ID" value="POP54674.1"/>
    <property type="molecule type" value="Genomic_DNA"/>
</dbReference>
<feature type="domain" description="Aldehyde dehydrogenase" evidence="8">
    <location>
        <begin position="16"/>
        <end position="443"/>
    </location>
</feature>
<evidence type="ECO:0000256" key="1">
    <source>
        <dbReference type="ARBA" id="ARBA00009986"/>
    </source>
</evidence>
<dbReference type="PIRSF" id="PIRSF036492">
    <property type="entry name" value="ALDH"/>
    <property type="match status" value="1"/>
</dbReference>
<dbReference type="SUPFAM" id="SSF53720">
    <property type="entry name" value="ALDH-like"/>
    <property type="match status" value="1"/>
</dbReference>